<dbReference type="EMBL" id="JAQIZT010000011">
    <property type="protein sequence ID" value="KAJ6979003.1"/>
    <property type="molecule type" value="Genomic_DNA"/>
</dbReference>
<dbReference type="Proteomes" id="UP001164929">
    <property type="component" value="Chromosome 11"/>
</dbReference>
<sequence length="93" mass="10654">MSPMDRTQCHGFTPLAMMIPCAACSDWEMNGDVNRCRSQMRWRVLTVFGSIRPCPIGESRPRLFSGPASCRLDPLYNNRNLDDRVYEDLDKAL</sequence>
<evidence type="ECO:0000313" key="2">
    <source>
        <dbReference type="Proteomes" id="UP001164929"/>
    </source>
</evidence>
<comment type="caution">
    <text evidence="1">The sequence shown here is derived from an EMBL/GenBank/DDBJ whole genome shotgun (WGS) entry which is preliminary data.</text>
</comment>
<gene>
    <name evidence="1" type="ORF">NC653_027232</name>
</gene>
<dbReference type="AlphaFoldDB" id="A0AAD6M4R9"/>
<proteinExistence type="predicted"/>
<keyword evidence="2" id="KW-1185">Reference proteome</keyword>
<protein>
    <submittedName>
        <fullName evidence="1">Uncharacterized protein</fullName>
    </submittedName>
</protein>
<evidence type="ECO:0000313" key="1">
    <source>
        <dbReference type="EMBL" id="KAJ6979003.1"/>
    </source>
</evidence>
<name>A0AAD6M4R9_9ROSI</name>
<accession>A0AAD6M4R9</accession>
<organism evidence="1 2">
    <name type="scientific">Populus alba x Populus x berolinensis</name>
    <dbReference type="NCBI Taxonomy" id="444605"/>
    <lineage>
        <taxon>Eukaryota</taxon>
        <taxon>Viridiplantae</taxon>
        <taxon>Streptophyta</taxon>
        <taxon>Embryophyta</taxon>
        <taxon>Tracheophyta</taxon>
        <taxon>Spermatophyta</taxon>
        <taxon>Magnoliopsida</taxon>
        <taxon>eudicotyledons</taxon>
        <taxon>Gunneridae</taxon>
        <taxon>Pentapetalae</taxon>
        <taxon>rosids</taxon>
        <taxon>fabids</taxon>
        <taxon>Malpighiales</taxon>
        <taxon>Salicaceae</taxon>
        <taxon>Saliceae</taxon>
        <taxon>Populus</taxon>
    </lineage>
</organism>
<reference evidence="1" key="1">
    <citation type="journal article" date="2023" name="Mol. Ecol. Resour.">
        <title>Chromosome-level genome assembly of a triploid poplar Populus alba 'Berolinensis'.</title>
        <authorList>
            <person name="Chen S."/>
            <person name="Yu Y."/>
            <person name="Wang X."/>
            <person name="Wang S."/>
            <person name="Zhang T."/>
            <person name="Zhou Y."/>
            <person name="He R."/>
            <person name="Meng N."/>
            <person name="Wang Y."/>
            <person name="Liu W."/>
            <person name="Liu Z."/>
            <person name="Liu J."/>
            <person name="Guo Q."/>
            <person name="Huang H."/>
            <person name="Sederoff R.R."/>
            <person name="Wang G."/>
            <person name="Qu G."/>
            <person name="Chen S."/>
        </authorList>
    </citation>
    <scope>NUCLEOTIDE SEQUENCE</scope>
    <source>
        <strain evidence="1">SC-2020</strain>
    </source>
</reference>